<dbReference type="GO" id="GO:0008270">
    <property type="term" value="F:zinc ion binding"/>
    <property type="evidence" value="ECO:0007669"/>
    <property type="project" value="UniProtKB-KW"/>
</dbReference>
<dbReference type="GO" id="GO:0000978">
    <property type="term" value="F:RNA polymerase II cis-regulatory region sequence-specific DNA binding"/>
    <property type="evidence" value="ECO:0007669"/>
    <property type="project" value="TreeGrafter"/>
</dbReference>
<accession>A0AAD1S1Q0</accession>
<dbReference type="Proteomes" id="UP001295444">
    <property type="component" value="Chromosome 04"/>
</dbReference>
<evidence type="ECO:0000256" key="9">
    <source>
        <dbReference type="PROSITE-ProRule" id="PRU00042"/>
    </source>
</evidence>
<feature type="domain" description="C2H2-type" evidence="11">
    <location>
        <begin position="276"/>
        <end position="306"/>
    </location>
</feature>
<sequence length="479" mass="53696">MQSRRLSKRSVPNRSEGTPCEDAPGSEMRPVAVDRGKSHREGEHKEHGRPTCHGERDLKWPCKGVCANSAMEPKAGHYCTPNLQMAAQMRKGKDLESESSRRSFEHDPEMKQDYRRSIYLLEEKRKVVSSNIDVPQARREFGDISWIYQRLVLHMERKCEDEVDMDKVTAAMVLTSLSTSPVVLSPPARLTDNNNGSWKEVGFIASSTSSSDYWSWGTPSDYSYPSTPSPPQSVDSVKHFRSPLHQDDTVEDSETSGFLFDDPIPRKRKNSMKVLFTCLWKTCGKVLSTAAGIKKHIRTIHLGRSGESEDNDGEEDFYYTEVKMNMDPFDGASNMSPLSPLVSPSSVSLSSDTGCYDTFCAKAESKMNSSTPSPFYLLTSERGAYQTSSPVNIPASKKSHLNINSFNASSGSSTCCNSAEDHRQFEQTVISSPTRAGMGMCARKPRGENKKCRKVYGMENRDKWCTACRWKKACQRFLD</sequence>
<evidence type="ECO:0000256" key="4">
    <source>
        <dbReference type="ARBA" id="ARBA00022833"/>
    </source>
</evidence>
<evidence type="ECO:0000313" key="13">
    <source>
        <dbReference type="Proteomes" id="UP001295444"/>
    </source>
</evidence>
<dbReference type="EMBL" id="OW240915">
    <property type="protein sequence ID" value="CAH2285477.1"/>
    <property type="molecule type" value="Genomic_DNA"/>
</dbReference>
<keyword evidence="2" id="KW-0479">Metal-binding</keyword>
<keyword evidence="4" id="KW-0862">Zinc</keyword>
<protein>
    <submittedName>
        <fullName evidence="12">Zinc finger 704</fullName>
    </submittedName>
</protein>
<evidence type="ECO:0000313" key="12">
    <source>
        <dbReference type="EMBL" id="CAH2285477.1"/>
    </source>
</evidence>
<keyword evidence="6" id="KW-0238">DNA-binding</keyword>
<dbReference type="PROSITE" id="PS00028">
    <property type="entry name" value="ZINC_FINGER_C2H2_1"/>
    <property type="match status" value="1"/>
</dbReference>
<keyword evidence="8" id="KW-0539">Nucleus</keyword>
<evidence type="ECO:0000259" key="11">
    <source>
        <dbReference type="PROSITE" id="PS50157"/>
    </source>
</evidence>
<dbReference type="GO" id="GO:0003700">
    <property type="term" value="F:DNA-binding transcription factor activity"/>
    <property type="evidence" value="ECO:0007669"/>
    <property type="project" value="TreeGrafter"/>
</dbReference>
<dbReference type="AlphaFoldDB" id="A0AAD1S1Q0"/>
<evidence type="ECO:0000256" key="6">
    <source>
        <dbReference type="ARBA" id="ARBA00023125"/>
    </source>
</evidence>
<proteinExistence type="predicted"/>
<evidence type="ECO:0000256" key="7">
    <source>
        <dbReference type="ARBA" id="ARBA00023163"/>
    </source>
</evidence>
<comment type="subcellular location">
    <subcellularLocation>
        <location evidence="1">Nucleus</location>
    </subcellularLocation>
</comment>
<dbReference type="SMART" id="SM01366">
    <property type="entry name" value="c-clamp"/>
    <property type="match status" value="1"/>
</dbReference>
<feature type="region of interest" description="Disordered" evidence="10">
    <location>
        <begin position="1"/>
        <end position="52"/>
    </location>
</feature>
<gene>
    <name evidence="12" type="ORF">PECUL_23A062288</name>
</gene>
<organism evidence="12 13">
    <name type="scientific">Pelobates cultripes</name>
    <name type="common">Western spadefoot toad</name>
    <dbReference type="NCBI Taxonomy" id="61616"/>
    <lineage>
        <taxon>Eukaryota</taxon>
        <taxon>Metazoa</taxon>
        <taxon>Chordata</taxon>
        <taxon>Craniata</taxon>
        <taxon>Vertebrata</taxon>
        <taxon>Euteleostomi</taxon>
        <taxon>Amphibia</taxon>
        <taxon>Batrachia</taxon>
        <taxon>Anura</taxon>
        <taxon>Pelobatoidea</taxon>
        <taxon>Pelobatidae</taxon>
        <taxon>Pelobates</taxon>
    </lineage>
</organism>
<evidence type="ECO:0000256" key="2">
    <source>
        <dbReference type="ARBA" id="ARBA00022723"/>
    </source>
</evidence>
<reference evidence="12" key="1">
    <citation type="submission" date="2022-03" db="EMBL/GenBank/DDBJ databases">
        <authorList>
            <person name="Alioto T."/>
            <person name="Alioto T."/>
            <person name="Gomez Garrido J."/>
        </authorList>
    </citation>
    <scope>NUCLEOTIDE SEQUENCE</scope>
</reference>
<evidence type="ECO:0000256" key="1">
    <source>
        <dbReference type="ARBA" id="ARBA00004123"/>
    </source>
</evidence>
<name>A0AAD1S1Q0_PELCU</name>
<dbReference type="PANTHER" id="PTHR13006">
    <property type="entry name" value="PAPILLOMAVIRUS REGULATORY FACTOR PRF-1"/>
    <property type="match status" value="1"/>
</dbReference>
<dbReference type="InterPro" id="IPR052253">
    <property type="entry name" value="CR1/CR2-DNA-binding_regulator"/>
</dbReference>
<keyword evidence="7" id="KW-0804">Transcription</keyword>
<dbReference type="GO" id="GO:0006357">
    <property type="term" value="P:regulation of transcription by RNA polymerase II"/>
    <property type="evidence" value="ECO:0007669"/>
    <property type="project" value="TreeGrafter"/>
</dbReference>
<feature type="compositionally biased region" description="Basic and acidic residues" evidence="10">
    <location>
        <begin position="32"/>
        <end position="52"/>
    </location>
</feature>
<dbReference type="InterPro" id="IPR013087">
    <property type="entry name" value="Znf_C2H2_type"/>
</dbReference>
<keyword evidence="3 9" id="KW-0863">Zinc-finger</keyword>
<keyword evidence="5" id="KW-0805">Transcription regulation</keyword>
<keyword evidence="13" id="KW-1185">Reference proteome</keyword>
<dbReference type="GO" id="GO:0005634">
    <property type="term" value="C:nucleus"/>
    <property type="evidence" value="ECO:0007669"/>
    <property type="project" value="UniProtKB-SubCell"/>
</dbReference>
<dbReference type="PANTHER" id="PTHR13006:SF7">
    <property type="entry name" value="ZINC FINGER PROTEIN 704"/>
    <property type="match status" value="1"/>
</dbReference>
<evidence type="ECO:0000256" key="5">
    <source>
        <dbReference type="ARBA" id="ARBA00023015"/>
    </source>
</evidence>
<dbReference type="PROSITE" id="PS50157">
    <property type="entry name" value="ZINC_FINGER_C2H2_2"/>
    <property type="match status" value="1"/>
</dbReference>
<evidence type="ECO:0000256" key="3">
    <source>
        <dbReference type="ARBA" id="ARBA00022771"/>
    </source>
</evidence>
<evidence type="ECO:0000256" key="10">
    <source>
        <dbReference type="SAM" id="MobiDB-lite"/>
    </source>
</evidence>
<evidence type="ECO:0000256" key="8">
    <source>
        <dbReference type="ARBA" id="ARBA00023242"/>
    </source>
</evidence>